<sequence>MKLKLKLASDAKNIKKGSYRCVNQKRKDKEEIPPLINKAGKLVMTDEDKAEIVGGEQVLKLEKHCHSLSVLSLAMTLVIDLGTSAEEAEDKLANETRIASLDRREGPFALRNKALA</sequence>
<protein>
    <submittedName>
        <fullName evidence="1">Uncharacterized protein</fullName>
    </submittedName>
</protein>
<evidence type="ECO:0000313" key="2">
    <source>
        <dbReference type="Proteomes" id="UP000269221"/>
    </source>
</evidence>
<keyword evidence="2" id="KW-1185">Reference proteome</keyword>
<organism evidence="1 2">
    <name type="scientific">Hirundo rustica rustica</name>
    <dbReference type="NCBI Taxonomy" id="333673"/>
    <lineage>
        <taxon>Eukaryota</taxon>
        <taxon>Metazoa</taxon>
        <taxon>Chordata</taxon>
        <taxon>Craniata</taxon>
        <taxon>Vertebrata</taxon>
        <taxon>Euteleostomi</taxon>
        <taxon>Archelosauria</taxon>
        <taxon>Archosauria</taxon>
        <taxon>Dinosauria</taxon>
        <taxon>Saurischia</taxon>
        <taxon>Theropoda</taxon>
        <taxon>Coelurosauria</taxon>
        <taxon>Aves</taxon>
        <taxon>Neognathae</taxon>
        <taxon>Neoaves</taxon>
        <taxon>Telluraves</taxon>
        <taxon>Australaves</taxon>
        <taxon>Passeriformes</taxon>
        <taxon>Sylvioidea</taxon>
        <taxon>Hirundinidae</taxon>
        <taxon>Hirundo</taxon>
    </lineage>
</organism>
<gene>
    <name evidence="1" type="ORF">DUI87_28129</name>
</gene>
<reference evidence="1 2" key="1">
    <citation type="submission" date="2018-07" db="EMBL/GenBank/DDBJ databases">
        <title>A high quality draft genome assembly of the barn swallow (H. rustica rustica).</title>
        <authorList>
            <person name="Formenti G."/>
            <person name="Chiara M."/>
            <person name="Poveda L."/>
            <person name="Francoijs K.-J."/>
            <person name="Bonisoli-Alquati A."/>
            <person name="Canova L."/>
            <person name="Gianfranceschi L."/>
            <person name="Horner D.S."/>
            <person name="Saino N."/>
        </authorList>
    </citation>
    <scope>NUCLEOTIDE SEQUENCE [LARGE SCALE GENOMIC DNA]</scope>
    <source>
        <strain evidence="1">Chelidonia</strain>
        <tissue evidence="1">Blood</tissue>
    </source>
</reference>
<dbReference type="OrthoDB" id="9367242at2759"/>
<dbReference type="Proteomes" id="UP000269221">
    <property type="component" value="Unassembled WGS sequence"/>
</dbReference>
<evidence type="ECO:0000313" key="1">
    <source>
        <dbReference type="EMBL" id="RMB95408.1"/>
    </source>
</evidence>
<name>A0A3M0J3B1_HIRRU</name>
<comment type="caution">
    <text evidence="1">The sequence shown here is derived from an EMBL/GenBank/DDBJ whole genome shotgun (WGS) entry which is preliminary data.</text>
</comment>
<accession>A0A3M0J3B1</accession>
<dbReference type="EMBL" id="QRBI01000186">
    <property type="protein sequence ID" value="RMB95408.1"/>
    <property type="molecule type" value="Genomic_DNA"/>
</dbReference>
<dbReference type="AlphaFoldDB" id="A0A3M0J3B1"/>
<proteinExistence type="predicted"/>